<evidence type="ECO:0000313" key="2">
    <source>
        <dbReference type="EMBL" id="TYR33701.1"/>
    </source>
</evidence>
<reference evidence="2 3" key="1">
    <citation type="submission" date="2019-08" db="EMBL/GenBank/DDBJ databases">
        <authorList>
            <person name="Seo Y.L."/>
        </authorList>
    </citation>
    <scope>NUCLEOTIDE SEQUENCE [LARGE SCALE GENOMIC DNA]</scope>
    <source>
        <strain evidence="2 3">MaA-C15</strain>
    </source>
</reference>
<organism evidence="2 3">
    <name type="scientific">Neoaquamicrobium microcysteis</name>
    <dbReference type="NCBI Taxonomy" id="2682781"/>
    <lineage>
        <taxon>Bacteria</taxon>
        <taxon>Pseudomonadati</taxon>
        <taxon>Pseudomonadota</taxon>
        <taxon>Alphaproteobacteria</taxon>
        <taxon>Hyphomicrobiales</taxon>
        <taxon>Phyllobacteriaceae</taxon>
        <taxon>Neoaquamicrobium</taxon>
    </lineage>
</organism>
<proteinExistence type="predicted"/>
<evidence type="ECO:0000313" key="3">
    <source>
        <dbReference type="Proteomes" id="UP000323258"/>
    </source>
</evidence>
<feature type="compositionally biased region" description="Basic and acidic residues" evidence="1">
    <location>
        <begin position="103"/>
        <end position="120"/>
    </location>
</feature>
<protein>
    <submittedName>
        <fullName evidence="2">Uncharacterized protein</fullName>
    </submittedName>
</protein>
<dbReference type="AlphaFoldDB" id="A0A5D4GXW4"/>
<comment type="caution">
    <text evidence="2">The sequence shown here is derived from an EMBL/GenBank/DDBJ whole genome shotgun (WGS) entry which is preliminary data.</text>
</comment>
<dbReference type="RefSeq" id="WP_148913907.1">
    <property type="nucleotide sequence ID" value="NZ_VSZS01000058.1"/>
</dbReference>
<keyword evidence="3" id="KW-1185">Reference proteome</keyword>
<evidence type="ECO:0000256" key="1">
    <source>
        <dbReference type="SAM" id="MobiDB-lite"/>
    </source>
</evidence>
<sequence length="120" mass="13456">MNYQEMRNRPKAASRDSLNETYLAARDMEIRNLVSRIKNLAGRDVSPEFLAEVAQALAEDALSSSSKAGEYSKPKSPEEDMGERASRATARRAQELLDEEAEREARRAPSHERHIWGPGA</sequence>
<name>A0A5D4GXW4_9HYPH</name>
<feature type="region of interest" description="Disordered" evidence="1">
    <location>
        <begin position="60"/>
        <end position="120"/>
    </location>
</feature>
<dbReference type="Proteomes" id="UP000323258">
    <property type="component" value="Unassembled WGS sequence"/>
</dbReference>
<gene>
    <name evidence="2" type="ORF">FY036_06495</name>
</gene>
<feature type="compositionally biased region" description="Basic and acidic residues" evidence="1">
    <location>
        <begin position="70"/>
        <end position="86"/>
    </location>
</feature>
<dbReference type="EMBL" id="VSZS01000058">
    <property type="protein sequence ID" value="TYR33701.1"/>
    <property type="molecule type" value="Genomic_DNA"/>
</dbReference>
<accession>A0A5D4GXW4</accession>
<reference evidence="2 3" key="2">
    <citation type="submission" date="2019-09" db="EMBL/GenBank/DDBJ databases">
        <title>Mesorhizobium sp. MaA-C15 isolated from Microcystis aeruginosa.</title>
        <authorList>
            <person name="Jeong S.E."/>
            <person name="Jin H.M."/>
            <person name="Jeon C.O."/>
        </authorList>
    </citation>
    <scope>NUCLEOTIDE SEQUENCE [LARGE SCALE GENOMIC DNA]</scope>
    <source>
        <strain evidence="2 3">MaA-C15</strain>
    </source>
</reference>